<reference evidence="3" key="1">
    <citation type="journal article" date="2020" name="Stud. Mycol.">
        <title>101 Dothideomycetes genomes: a test case for predicting lifestyles and emergence of pathogens.</title>
        <authorList>
            <person name="Haridas S."/>
            <person name="Albert R."/>
            <person name="Binder M."/>
            <person name="Bloem J."/>
            <person name="Labutti K."/>
            <person name="Salamov A."/>
            <person name="Andreopoulos B."/>
            <person name="Baker S."/>
            <person name="Barry K."/>
            <person name="Bills G."/>
            <person name="Bluhm B."/>
            <person name="Cannon C."/>
            <person name="Castanera R."/>
            <person name="Culley D."/>
            <person name="Daum C."/>
            <person name="Ezra D."/>
            <person name="Gonzalez J."/>
            <person name="Henrissat B."/>
            <person name="Kuo A."/>
            <person name="Liang C."/>
            <person name="Lipzen A."/>
            <person name="Lutzoni F."/>
            <person name="Magnuson J."/>
            <person name="Mondo S."/>
            <person name="Nolan M."/>
            <person name="Ohm R."/>
            <person name="Pangilinan J."/>
            <person name="Park H.-J."/>
            <person name="Ramirez L."/>
            <person name="Alfaro M."/>
            <person name="Sun H."/>
            <person name="Tritt A."/>
            <person name="Yoshinaga Y."/>
            <person name="Zwiers L.-H."/>
            <person name="Turgeon B."/>
            <person name="Goodwin S."/>
            <person name="Spatafora J."/>
            <person name="Crous P."/>
            <person name="Grigoriev I."/>
        </authorList>
    </citation>
    <scope>NUCLEOTIDE SEQUENCE</scope>
    <source>
        <strain evidence="3">CBS 113979</strain>
    </source>
</reference>
<feature type="compositionally biased region" description="Low complexity" evidence="1">
    <location>
        <begin position="513"/>
        <end position="526"/>
    </location>
</feature>
<evidence type="ECO:0000256" key="1">
    <source>
        <dbReference type="SAM" id="MobiDB-lite"/>
    </source>
</evidence>
<feature type="compositionally biased region" description="Polar residues" evidence="1">
    <location>
        <begin position="527"/>
        <end position="553"/>
    </location>
</feature>
<evidence type="ECO:0000313" key="4">
    <source>
        <dbReference type="Proteomes" id="UP000800041"/>
    </source>
</evidence>
<evidence type="ECO:0000313" key="3">
    <source>
        <dbReference type="EMBL" id="KAF1988621.1"/>
    </source>
</evidence>
<name>A0A6G1H5X3_9PEZI</name>
<gene>
    <name evidence="3" type="ORF">K402DRAFT_373749</name>
</gene>
<feature type="compositionally biased region" description="Basic and acidic residues" evidence="1">
    <location>
        <begin position="90"/>
        <end position="102"/>
    </location>
</feature>
<feature type="compositionally biased region" description="Low complexity" evidence="1">
    <location>
        <begin position="660"/>
        <end position="680"/>
    </location>
</feature>
<proteinExistence type="predicted"/>
<feature type="compositionally biased region" description="Basic and acidic residues" evidence="1">
    <location>
        <begin position="165"/>
        <end position="176"/>
    </location>
</feature>
<feature type="region of interest" description="Disordered" evidence="1">
    <location>
        <begin position="1"/>
        <end position="280"/>
    </location>
</feature>
<feature type="compositionally biased region" description="Polar residues" evidence="1">
    <location>
        <begin position="68"/>
        <end position="78"/>
    </location>
</feature>
<feature type="region of interest" description="Disordered" evidence="1">
    <location>
        <begin position="653"/>
        <end position="680"/>
    </location>
</feature>
<feature type="compositionally biased region" description="Basic and acidic residues" evidence="1">
    <location>
        <begin position="115"/>
        <end position="129"/>
    </location>
</feature>
<feature type="region of interest" description="Disordered" evidence="1">
    <location>
        <begin position="493"/>
        <end position="635"/>
    </location>
</feature>
<dbReference type="OrthoDB" id="5230484at2759"/>
<feature type="compositionally biased region" description="Polar residues" evidence="1">
    <location>
        <begin position="1"/>
        <end position="15"/>
    </location>
</feature>
<feature type="compositionally biased region" description="Polar residues" evidence="1">
    <location>
        <begin position="567"/>
        <end position="578"/>
    </location>
</feature>
<sequence length="788" mass="86894">MPSPNLQSAFSPYTDSPSSPAPFQSAFNKVMNRESSSSEDRHSLDRDSRDSLYPPPSPYPQTVDPSPVDSNNSTSTDATDFEEHVEEQEQDRNLDAQRHDEEIISPSVHSQDSLTRIETDLPARIRVDSEDGPQSVIHAPMGFKQFDTKRPVSYPDGKKSPPFREGAKSPPYHDARQSPPFQRPISSPPSAPPSEKTVVAPGTPPGAAHAQGSNSSPGTLNTAIPPAKPSFGSTPRASTRQEAEQEWNRKIRSTPSLEDIAEADDAERPEDESQSEMDNYEPTMDQALRHLSDAEEEVMKLKTALTECWTLCNTLAGLSSMHRERMFSFGESGGIQEQAWRSCWKLCQQLYESREEDHAQHVRPTLELCREFCQALFEARTRGDEVADSVLRVSFELNNHLYNTHDRNLPDAFRERTLDFYITMCHRLMKQRTSLPEETDTLLRACWSLAEMLFSLRQNKRDNQAPDEELLGSAVQACWELCDLFREGWTQVRPERGTPRPSQQFFPPNVFSQNQHNQQYNHGHMNSSGSISQMLPQSRSNSSLSGTDNTYHSVPSAFPKSFPPETPTTVFDDTTSMSPDEAPVPNILILGPESNSNRARWSSASSTSSYSTTSQRSSTTAGRTAASGSGEPEDPHLVRLKALILKAALNAGYVRPSPNPNNTTSTSSSPPSSSSSTSPTSLAAFVTSLPPTAFGTQPWQLSLLDNYRRLVLSDPALRTGALPPPGAKTAVEVARAVQWMGRTEQFAWLGDLFRLVFGFGVEEVAHGGGGGIGGGMGGKGVRNVWMHV</sequence>
<feature type="compositionally biased region" description="Low complexity" evidence="1">
    <location>
        <begin position="16"/>
        <end position="27"/>
    </location>
</feature>
<organism evidence="3 4">
    <name type="scientific">Aulographum hederae CBS 113979</name>
    <dbReference type="NCBI Taxonomy" id="1176131"/>
    <lineage>
        <taxon>Eukaryota</taxon>
        <taxon>Fungi</taxon>
        <taxon>Dikarya</taxon>
        <taxon>Ascomycota</taxon>
        <taxon>Pezizomycotina</taxon>
        <taxon>Dothideomycetes</taxon>
        <taxon>Pleosporomycetidae</taxon>
        <taxon>Aulographales</taxon>
        <taxon>Aulographaceae</taxon>
    </lineage>
</organism>
<accession>A0A6G1H5X3</accession>
<feature type="domain" description="DUF7624" evidence="2">
    <location>
        <begin position="631"/>
        <end position="767"/>
    </location>
</feature>
<feature type="compositionally biased region" description="Acidic residues" evidence="1">
    <location>
        <begin position="259"/>
        <end position="279"/>
    </location>
</feature>
<dbReference type="Pfam" id="PF24616">
    <property type="entry name" value="DUF7624"/>
    <property type="match status" value="1"/>
</dbReference>
<evidence type="ECO:0000259" key="2">
    <source>
        <dbReference type="Pfam" id="PF24616"/>
    </source>
</evidence>
<feature type="compositionally biased region" description="Basic and acidic residues" evidence="1">
    <location>
        <begin position="36"/>
        <end position="50"/>
    </location>
</feature>
<feature type="compositionally biased region" description="Acidic residues" evidence="1">
    <location>
        <begin position="79"/>
        <end position="89"/>
    </location>
</feature>
<dbReference type="InterPro" id="IPR056041">
    <property type="entry name" value="DUF7624"/>
</dbReference>
<feature type="compositionally biased region" description="Low complexity" evidence="1">
    <location>
        <begin position="594"/>
        <end position="629"/>
    </location>
</feature>
<keyword evidence="4" id="KW-1185">Reference proteome</keyword>
<feature type="compositionally biased region" description="Polar residues" evidence="1">
    <location>
        <begin position="500"/>
        <end position="512"/>
    </location>
</feature>
<dbReference type="AlphaFoldDB" id="A0A6G1H5X3"/>
<feature type="compositionally biased region" description="Polar residues" evidence="1">
    <location>
        <begin position="211"/>
        <end position="222"/>
    </location>
</feature>
<dbReference type="EMBL" id="ML977148">
    <property type="protein sequence ID" value="KAF1988621.1"/>
    <property type="molecule type" value="Genomic_DNA"/>
</dbReference>
<protein>
    <recommendedName>
        <fullName evidence="2">DUF7624 domain-containing protein</fullName>
    </recommendedName>
</protein>
<feature type="compositionally biased region" description="Basic and acidic residues" evidence="1">
    <location>
        <begin position="239"/>
        <end position="249"/>
    </location>
</feature>
<dbReference type="Proteomes" id="UP000800041">
    <property type="component" value="Unassembled WGS sequence"/>
</dbReference>